<keyword evidence="3" id="KW-0645">Protease</keyword>
<keyword evidence="7" id="KW-0735">Signal-anchor</keyword>
<keyword evidence="5" id="KW-0378">Hydrolase</keyword>
<dbReference type="SUPFAM" id="SSF56436">
    <property type="entry name" value="C-type lectin-like"/>
    <property type="match status" value="2"/>
</dbReference>
<dbReference type="InterPro" id="IPR050278">
    <property type="entry name" value="Serine_Prot_S9B/DPPIV"/>
</dbReference>
<keyword evidence="6" id="KW-0720">Serine protease</keyword>
<evidence type="ECO:0000256" key="12">
    <source>
        <dbReference type="ARBA" id="ARBA00037847"/>
    </source>
</evidence>
<evidence type="ECO:0000259" key="14">
    <source>
        <dbReference type="PROSITE" id="PS50041"/>
    </source>
</evidence>
<keyword evidence="4" id="KW-0812">Transmembrane</keyword>
<dbReference type="InterPro" id="IPR016186">
    <property type="entry name" value="C-type_lectin-like/link_sf"/>
</dbReference>
<dbReference type="CDD" id="cd00037">
    <property type="entry name" value="CLECT"/>
    <property type="match status" value="2"/>
</dbReference>
<keyword evidence="9" id="KW-0472">Membrane</keyword>
<evidence type="ECO:0000256" key="3">
    <source>
        <dbReference type="ARBA" id="ARBA00022670"/>
    </source>
</evidence>
<evidence type="ECO:0000256" key="2">
    <source>
        <dbReference type="ARBA" id="ARBA00022438"/>
    </source>
</evidence>
<keyword evidence="8" id="KW-1133">Transmembrane helix</keyword>
<evidence type="ECO:0000256" key="11">
    <source>
        <dbReference type="ARBA" id="ARBA00023180"/>
    </source>
</evidence>
<dbReference type="PANTHER" id="PTHR11731:SF200">
    <property type="entry name" value="DIPEPTIDYL PEPTIDASE 10, ISOFORM B"/>
    <property type="match status" value="1"/>
</dbReference>
<dbReference type="InterPro" id="IPR002469">
    <property type="entry name" value="Peptidase_S9B_N"/>
</dbReference>
<protein>
    <recommendedName>
        <fullName evidence="14">C-type lectin domain-containing protein</fullName>
    </recommendedName>
</protein>
<dbReference type="PROSITE" id="PS50041">
    <property type="entry name" value="C_TYPE_LECTIN_2"/>
    <property type="match status" value="1"/>
</dbReference>
<evidence type="ECO:0000256" key="7">
    <source>
        <dbReference type="ARBA" id="ARBA00022968"/>
    </source>
</evidence>
<dbReference type="InterPro" id="IPR016187">
    <property type="entry name" value="CTDL_fold"/>
</dbReference>
<dbReference type="EMBL" id="JAODUP010000051">
    <property type="protein sequence ID" value="KAK2165357.1"/>
    <property type="molecule type" value="Genomic_DNA"/>
</dbReference>
<comment type="caution">
    <text evidence="15">The sequence shown here is derived from an EMBL/GenBank/DDBJ whole genome shotgun (WGS) entry which is preliminary data.</text>
</comment>
<dbReference type="SUPFAM" id="SSF82171">
    <property type="entry name" value="DPP6 N-terminal domain-like"/>
    <property type="match status" value="1"/>
</dbReference>
<keyword evidence="2" id="KW-0031">Aminopeptidase</keyword>
<feature type="domain" description="C-type lectin" evidence="14">
    <location>
        <begin position="172"/>
        <end position="275"/>
    </location>
</feature>
<evidence type="ECO:0000313" key="16">
    <source>
        <dbReference type="Proteomes" id="UP001208570"/>
    </source>
</evidence>
<name>A0AAD9K632_9ANNE</name>
<dbReference type="Proteomes" id="UP001208570">
    <property type="component" value="Unassembled WGS sequence"/>
</dbReference>
<dbReference type="SUPFAM" id="SSF53474">
    <property type="entry name" value="alpha/beta-Hydrolases"/>
    <property type="match status" value="1"/>
</dbReference>
<sequence length="1033" mass="117274">MYCLYLPSLAIAAVNGQSQYVVLQTVPPACRTSGTDRQTCYTLYGKTGDYGSTWQEAFDYCRTIGSQLAIIPNQSTQRMLGNFKTNRQTGNGHAWIAARRDADSNTWKNIMGEIVQGSEYEDQEKAYCAVLDTDKTHDVDGRIKSRKCYHSAKKAICQQQQQQGSFCDGYQTASYCYSLSPYYYSNWYEARKYCLTTGGDLAFASITSRQLIQSLGITNEVWIGVVKQPWMWFYADGSRKPLTFTSWRMFEGSGREELCAHIELNDNNNWSDKDCHLNSALFICQTGMTNTDKVTFASKGIPTITKESTPTTSSITTTDTNPTTTTSSTTTSSSTTSATKSTTTTDPSNKTSFTYDDIFNGFYWPSGYYGQFSENDDSLIFTDSTGNIYKESLNNGAKRLILPYYILSSLKSWTYYVSPSFRYVLIGYNRTQSFVYRNNLYYQSNPLSDVVQVTSDGIPHYLTNGVPDWMYEEDIIWSNKAHYWSPNGRYLCFAKFNMTGIPLMKIPVYGPENQMYPDIMEFIYPKAGDIRNNNAGPTTTVQLFVIDTNRPSKAPIKVLPPPEFSTSDHYYTAVKWRDDVTVYAEWTNRAMNKSVAMFCTVDSIFPRCVRAHEVMATDAWVSIPAIKPTFINNAQYYLTILPKKVSGRGQWQHLAMVKVQNSGTTIPLLKVPVEIRFLTDGKQEITDIVGYDRKRQIVYFISTNGEPDERHLFSVGTAPMGPDVKCLTCEDDTCSYVDVSFSSSGKYYIQSCRGPGIPKYYLKSTDQKMFRVLETNEKVELRLSEKQLPSRLFVDIKLNDQFSGKGEILLPPNFSSNKKYRHLHYVYGAPDSQLVFKEYMAGGYRSNWFLHLASTYDIVITKMDGRGSYGNGDDMRHAIYKKLGVVDVEDQIKAMRSSFGGKTSALSLVDDSNIFQCGLAISPDTNTRYYNKAYSERYLGFANESIEAYDNTDVMLKADKFREKKLFLAHGTKDDNVHFVHYAQLVRALTDAGVQFKSMMYTDENHNLAQYSTIKHLYTSMTNFLINDCWAEG</sequence>
<reference evidence="15" key="1">
    <citation type="journal article" date="2023" name="Mol. Biol. Evol.">
        <title>Third-Generation Sequencing Reveals the Adaptive Role of the Epigenome in Three Deep-Sea Polychaetes.</title>
        <authorList>
            <person name="Perez M."/>
            <person name="Aroh O."/>
            <person name="Sun Y."/>
            <person name="Lan Y."/>
            <person name="Juniper S.K."/>
            <person name="Young C.R."/>
            <person name="Angers B."/>
            <person name="Qian P.Y."/>
        </authorList>
    </citation>
    <scope>NUCLEOTIDE SEQUENCE</scope>
    <source>
        <strain evidence="15">P08H-3</strain>
    </source>
</reference>
<dbReference type="GO" id="GO:0012505">
    <property type="term" value="C:endomembrane system"/>
    <property type="evidence" value="ECO:0007669"/>
    <property type="project" value="UniProtKB-SubCell"/>
</dbReference>
<dbReference type="InterPro" id="IPR029058">
    <property type="entry name" value="AB_hydrolase_fold"/>
</dbReference>
<organism evidence="15 16">
    <name type="scientific">Paralvinella palmiformis</name>
    <dbReference type="NCBI Taxonomy" id="53620"/>
    <lineage>
        <taxon>Eukaryota</taxon>
        <taxon>Metazoa</taxon>
        <taxon>Spiralia</taxon>
        <taxon>Lophotrochozoa</taxon>
        <taxon>Annelida</taxon>
        <taxon>Polychaeta</taxon>
        <taxon>Sedentaria</taxon>
        <taxon>Canalipalpata</taxon>
        <taxon>Terebellida</taxon>
        <taxon>Terebelliformia</taxon>
        <taxon>Alvinellidae</taxon>
        <taxon>Paralvinella</taxon>
    </lineage>
</organism>
<proteinExistence type="predicted"/>
<keyword evidence="10" id="KW-1015">Disulfide bond</keyword>
<dbReference type="PROSITE" id="PS00615">
    <property type="entry name" value="C_TYPE_LECTIN_1"/>
    <property type="match status" value="1"/>
</dbReference>
<dbReference type="Pfam" id="PF00930">
    <property type="entry name" value="DPPIV_N"/>
    <property type="match status" value="1"/>
</dbReference>
<dbReference type="AlphaFoldDB" id="A0AAD9K632"/>
<gene>
    <name evidence="15" type="ORF">LSH36_51g00062</name>
</gene>
<evidence type="ECO:0000256" key="13">
    <source>
        <dbReference type="SAM" id="MobiDB-lite"/>
    </source>
</evidence>
<evidence type="ECO:0000256" key="8">
    <source>
        <dbReference type="ARBA" id="ARBA00022989"/>
    </source>
</evidence>
<dbReference type="InterPro" id="IPR001375">
    <property type="entry name" value="Peptidase_S9_cat"/>
</dbReference>
<keyword evidence="11" id="KW-0325">Glycoprotein</keyword>
<evidence type="ECO:0000256" key="4">
    <source>
        <dbReference type="ARBA" id="ARBA00022692"/>
    </source>
</evidence>
<evidence type="ECO:0000256" key="10">
    <source>
        <dbReference type="ARBA" id="ARBA00023157"/>
    </source>
</evidence>
<keyword evidence="16" id="KW-1185">Reference proteome</keyword>
<dbReference type="Gene3D" id="2.140.10.30">
    <property type="entry name" value="Dipeptidylpeptidase IV, N-terminal domain"/>
    <property type="match status" value="1"/>
</dbReference>
<evidence type="ECO:0000256" key="9">
    <source>
        <dbReference type="ARBA" id="ARBA00023136"/>
    </source>
</evidence>
<dbReference type="GO" id="GO:0008239">
    <property type="term" value="F:dipeptidyl-peptidase activity"/>
    <property type="evidence" value="ECO:0007669"/>
    <property type="project" value="TreeGrafter"/>
</dbReference>
<dbReference type="Pfam" id="PF00326">
    <property type="entry name" value="Peptidase_S9"/>
    <property type="match status" value="1"/>
</dbReference>
<evidence type="ECO:0000256" key="5">
    <source>
        <dbReference type="ARBA" id="ARBA00022801"/>
    </source>
</evidence>
<comment type="subcellular location">
    <subcellularLocation>
        <location evidence="12">Endomembrane system</location>
        <topology evidence="12">Single-pass membrane protein</topology>
    </subcellularLocation>
    <subcellularLocation>
        <location evidence="1">Membrane</location>
        <topology evidence="1">Single-pass type II membrane protein</topology>
    </subcellularLocation>
</comment>
<dbReference type="GO" id="GO:0008236">
    <property type="term" value="F:serine-type peptidase activity"/>
    <property type="evidence" value="ECO:0007669"/>
    <property type="project" value="UniProtKB-KW"/>
</dbReference>
<dbReference type="Gene3D" id="3.10.100.10">
    <property type="entry name" value="Mannose-Binding Protein A, subunit A"/>
    <property type="match status" value="2"/>
</dbReference>
<accession>A0AAD9K632</accession>
<evidence type="ECO:0000313" key="15">
    <source>
        <dbReference type="EMBL" id="KAK2165357.1"/>
    </source>
</evidence>
<dbReference type="GO" id="GO:0004177">
    <property type="term" value="F:aminopeptidase activity"/>
    <property type="evidence" value="ECO:0007669"/>
    <property type="project" value="UniProtKB-KW"/>
</dbReference>
<dbReference type="GO" id="GO:0005886">
    <property type="term" value="C:plasma membrane"/>
    <property type="evidence" value="ECO:0007669"/>
    <property type="project" value="TreeGrafter"/>
</dbReference>
<dbReference type="InterPro" id="IPR018378">
    <property type="entry name" value="C-type_lectin_CS"/>
</dbReference>
<evidence type="ECO:0000256" key="6">
    <source>
        <dbReference type="ARBA" id="ARBA00022825"/>
    </source>
</evidence>
<dbReference type="Gene3D" id="3.40.50.1820">
    <property type="entry name" value="alpha/beta hydrolase"/>
    <property type="match status" value="1"/>
</dbReference>
<dbReference type="SMART" id="SM00034">
    <property type="entry name" value="CLECT"/>
    <property type="match status" value="2"/>
</dbReference>
<feature type="region of interest" description="Disordered" evidence="13">
    <location>
        <begin position="306"/>
        <end position="347"/>
    </location>
</feature>
<dbReference type="GO" id="GO:0006508">
    <property type="term" value="P:proteolysis"/>
    <property type="evidence" value="ECO:0007669"/>
    <property type="project" value="UniProtKB-KW"/>
</dbReference>
<dbReference type="PANTHER" id="PTHR11731">
    <property type="entry name" value="PROTEASE FAMILY S9B,C DIPEPTIDYL-PEPTIDASE IV-RELATED"/>
    <property type="match status" value="1"/>
</dbReference>
<evidence type="ECO:0000256" key="1">
    <source>
        <dbReference type="ARBA" id="ARBA00004606"/>
    </source>
</evidence>
<dbReference type="InterPro" id="IPR001304">
    <property type="entry name" value="C-type_lectin-like"/>
</dbReference>
<dbReference type="Pfam" id="PF00059">
    <property type="entry name" value="Lectin_C"/>
    <property type="match status" value="2"/>
</dbReference>